<organism evidence="2 3">
    <name type="scientific">Escherichia coli</name>
    <dbReference type="NCBI Taxonomy" id="562"/>
    <lineage>
        <taxon>Bacteria</taxon>
        <taxon>Pseudomonadati</taxon>
        <taxon>Pseudomonadota</taxon>
        <taxon>Gammaproteobacteria</taxon>
        <taxon>Enterobacterales</taxon>
        <taxon>Enterobacteriaceae</taxon>
        <taxon>Escherichia</taxon>
    </lineage>
</organism>
<dbReference type="EMBL" id="CP042619">
    <property type="protein sequence ID" value="QED76444.1"/>
    <property type="molecule type" value="Genomic_DNA"/>
</dbReference>
<reference evidence="2 3" key="2">
    <citation type="submission" date="2019-08" db="EMBL/GenBank/DDBJ databases">
        <authorList>
            <person name="Chen F.-J."/>
            <person name="Wu H.-C."/>
            <person name="Liao Y.-C."/>
            <person name="Kuo S.-C."/>
        </authorList>
    </citation>
    <scope>NUCLEOTIDE SEQUENCE [LARGE SCALE GENOMIC DNA]</scope>
    <source>
        <strain evidence="2 3">NCYU-26-73</strain>
        <plasmid evidence="3">pncyu-26-73-4</plasmid>
    </source>
</reference>
<evidence type="ECO:0000313" key="2">
    <source>
        <dbReference type="EMBL" id="QED76444.1"/>
    </source>
</evidence>
<gene>
    <name evidence="2" type="ORF">FTV93_28440</name>
</gene>
<name>A0A5B9ARI1_ECOLX</name>
<reference evidence="2 3" key="1">
    <citation type="submission" date="2019-08" db="EMBL/GenBank/DDBJ databases">
        <title>Plasmid- and chromosome-located mcr-3 in mcr-1-positive Escherichia coli from diseased swine, Taiwan.</title>
        <authorList>
            <person name="Hsu C.-Y."/>
            <person name="Huang W.-C."/>
            <person name="Lauderdale T.-L."/>
        </authorList>
    </citation>
    <scope>NUCLEOTIDE SEQUENCE [LARGE SCALE GENOMIC DNA]</scope>
    <source>
        <strain evidence="2 3">NCYU-26-73</strain>
        <plasmid evidence="3">pncyu-26-73-4</plasmid>
    </source>
</reference>
<evidence type="ECO:0000256" key="1">
    <source>
        <dbReference type="SAM" id="Phobius"/>
    </source>
</evidence>
<feature type="transmembrane region" description="Helical" evidence="1">
    <location>
        <begin position="12"/>
        <end position="39"/>
    </location>
</feature>
<sequence>MLGAISSALSAMSYAFLTSILGVAVSVLLILSLNFWLFYFKELSPKKDKSRSLTINYGKVIVDNFGDVEEKLSFVNEKLDSQRDIGQQTFLLNQQMLASLSDISDSLKSINQQLEKTSKYEREEISVIKESFEQFKRNLRTAMEIMLK</sequence>
<keyword evidence="1" id="KW-0812">Transmembrane</keyword>
<accession>A0A5B9ARI1</accession>
<keyword evidence="1" id="KW-0472">Membrane</keyword>
<dbReference type="Proteomes" id="UP000321299">
    <property type="component" value="Plasmid pNCYU-26-73-4"/>
</dbReference>
<proteinExistence type="predicted"/>
<protein>
    <submittedName>
        <fullName evidence="2">Uncharacterized protein</fullName>
    </submittedName>
</protein>
<dbReference type="AlphaFoldDB" id="A0A5B9ARI1"/>
<keyword evidence="2" id="KW-0614">Plasmid</keyword>
<evidence type="ECO:0000313" key="3">
    <source>
        <dbReference type="Proteomes" id="UP000321299"/>
    </source>
</evidence>
<geneLocation type="plasmid" evidence="3">
    <name>pncyu-26-73-4</name>
</geneLocation>
<keyword evidence="1" id="KW-1133">Transmembrane helix</keyword>